<protein>
    <recommendedName>
        <fullName evidence="4">Tachykinin family protein</fullName>
    </recommendedName>
</protein>
<evidence type="ECO:0000313" key="3">
    <source>
        <dbReference type="Proteomes" id="UP000179179"/>
    </source>
</evidence>
<sequence>MQGLESGRHGLPDVSSGSIELHYLMFVPNPSQEGPMSHAMREHWKHRRRKEDKKIERSRAGPLLRPVEPQDNNNGCDRQMDNHRENAPNATARPKELQIMFVPNFSNQGVRSHAMRAHWKHRRRKGQKKIERPEPRPLLPHMILQDRDNGHDTETDDRQGKVPGAVEAAQPCPYSVPENQEVDLGTHAQCLIQNDTLGQNPGNSWDIGWNLDPFHLFPVHLTSSQKRIFHHWLNVHTILRLGDWPIADCINDVWIPLVFSNVSAFNTLLACSAAHLSSLNEAIQPTEALMFKAQAMRIINLWLGDPVQALEDKTFLAVSKIITFERRWGSEYEWNIHHDGLQKMLFLRGGLSTFDGNKPLKHFLSLILLLARPSWFGCTNFLPRVIVHPIWPILESSGWEIADVNTPRDLWLYTLTQEISTLSVLEGCDSYTALPAVVLLLRRSAQEDSQLSTNFVYISCLIVLIIIICDVKVAKEGYRATQPLDGDFDDLLPLDRFLESERHTWYDSIAGLHAVFFGSSRDISIFLQRSYWVETEDIFGGHWNANARIGFVGLLLSNLNRVMGL</sequence>
<dbReference type="InterPro" id="IPR021858">
    <property type="entry name" value="Fun_TF"/>
</dbReference>
<accession>A0A1F8AHK5</accession>
<dbReference type="EMBL" id="LYCR01000001">
    <property type="protein sequence ID" value="OGM51167.1"/>
    <property type="molecule type" value="Genomic_DNA"/>
</dbReference>
<dbReference type="OrthoDB" id="4159781at2759"/>
<dbReference type="AlphaFoldDB" id="A0A1F8AHK5"/>
<reference evidence="2 3" key="1">
    <citation type="journal article" date="2016" name="Genome Biol. Evol.">
        <title>Draft genome sequence of an aflatoxigenic Aspergillus species, A. bombycis.</title>
        <authorList>
            <person name="Moore G.G."/>
            <person name="Mack B.M."/>
            <person name="Beltz S.B."/>
            <person name="Gilbert M.K."/>
        </authorList>
    </citation>
    <scope>NUCLEOTIDE SEQUENCE [LARGE SCALE GENOMIC DNA]</scope>
    <source>
        <strain evidence="3">NRRL 26010</strain>
    </source>
</reference>
<dbReference type="GeneID" id="34443782"/>
<comment type="caution">
    <text evidence="2">The sequence shown here is derived from an EMBL/GenBank/DDBJ whole genome shotgun (WGS) entry which is preliminary data.</text>
</comment>
<proteinExistence type="predicted"/>
<organism evidence="2 3">
    <name type="scientific">Aspergillus bombycis</name>
    <dbReference type="NCBI Taxonomy" id="109264"/>
    <lineage>
        <taxon>Eukaryota</taxon>
        <taxon>Fungi</taxon>
        <taxon>Dikarya</taxon>
        <taxon>Ascomycota</taxon>
        <taxon>Pezizomycotina</taxon>
        <taxon>Eurotiomycetes</taxon>
        <taxon>Eurotiomycetidae</taxon>
        <taxon>Eurotiales</taxon>
        <taxon>Aspergillaceae</taxon>
        <taxon>Aspergillus</taxon>
    </lineage>
</organism>
<dbReference type="Pfam" id="PF11951">
    <property type="entry name" value="Fungal_trans_2"/>
    <property type="match status" value="1"/>
</dbReference>
<evidence type="ECO:0000313" key="2">
    <source>
        <dbReference type="EMBL" id="OGM51167.1"/>
    </source>
</evidence>
<gene>
    <name evidence="2" type="ORF">ABOM_000392</name>
</gene>
<feature type="region of interest" description="Disordered" evidence="1">
    <location>
        <begin position="43"/>
        <end position="79"/>
    </location>
</feature>
<evidence type="ECO:0000256" key="1">
    <source>
        <dbReference type="SAM" id="MobiDB-lite"/>
    </source>
</evidence>
<keyword evidence="3" id="KW-1185">Reference proteome</keyword>
<dbReference type="Proteomes" id="UP000179179">
    <property type="component" value="Unassembled WGS sequence"/>
</dbReference>
<dbReference type="RefSeq" id="XP_022394884.1">
    <property type="nucleotide sequence ID" value="XM_022527522.1"/>
</dbReference>
<name>A0A1F8AHK5_9EURO</name>
<dbReference type="PANTHER" id="PTHR37540:SF5">
    <property type="entry name" value="TRANSCRIPTION FACTOR DOMAIN-CONTAINING PROTEIN"/>
    <property type="match status" value="1"/>
</dbReference>
<dbReference type="PANTHER" id="PTHR37540">
    <property type="entry name" value="TRANSCRIPTION FACTOR (ACR-2), PUTATIVE-RELATED-RELATED"/>
    <property type="match status" value="1"/>
</dbReference>
<evidence type="ECO:0008006" key="4">
    <source>
        <dbReference type="Google" id="ProtNLM"/>
    </source>
</evidence>
<dbReference type="STRING" id="109264.A0A1F8AHK5"/>